<name>A0AAN6Q2J7_9PEZI</name>
<reference evidence="2" key="2">
    <citation type="submission" date="2023-05" db="EMBL/GenBank/DDBJ databases">
        <authorList>
            <consortium name="Lawrence Berkeley National Laboratory"/>
            <person name="Steindorff A."/>
            <person name="Hensen N."/>
            <person name="Bonometti L."/>
            <person name="Westerberg I."/>
            <person name="Brannstrom I.O."/>
            <person name="Guillou S."/>
            <person name="Cros-Aarteil S."/>
            <person name="Calhoun S."/>
            <person name="Haridas S."/>
            <person name="Kuo A."/>
            <person name="Mondo S."/>
            <person name="Pangilinan J."/>
            <person name="Riley R."/>
            <person name="Labutti K."/>
            <person name="Andreopoulos B."/>
            <person name="Lipzen A."/>
            <person name="Chen C."/>
            <person name="Yanf M."/>
            <person name="Daum C."/>
            <person name="Ng V."/>
            <person name="Clum A."/>
            <person name="Ohm R."/>
            <person name="Martin F."/>
            <person name="Silar P."/>
            <person name="Natvig D."/>
            <person name="Lalanne C."/>
            <person name="Gautier V."/>
            <person name="Ament-Velasquez S.L."/>
            <person name="Kruys A."/>
            <person name="Hutchinson M.I."/>
            <person name="Powell A.J."/>
            <person name="Barry K."/>
            <person name="Miller A.N."/>
            <person name="Grigoriev I.V."/>
            <person name="Debuchy R."/>
            <person name="Gladieux P."/>
            <person name="Thoren M.H."/>
            <person name="Johannesson H."/>
        </authorList>
    </citation>
    <scope>NUCLEOTIDE SEQUENCE</scope>
    <source>
        <strain evidence="2">CBS 757.83</strain>
    </source>
</reference>
<sequence>MNASTNTFALEAEQHSRLQRDIESWYIEVSDDQDAMDIDYPCDPMDIDYEPMEVDEPSAFSSESAPEWEFSWLAESQKLHEAAELDRRSWEAWEAYRKQSFLAAQLRHVFGNNILETIIKDGVRTDEQLFVLNLAAPWRSRIGPRQPKNILPETPLPGDQGQINRRQQDSK</sequence>
<dbReference type="AlphaFoldDB" id="A0AAN6Q2J7"/>
<evidence type="ECO:0000313" key="2">
    <source>
        <dbReference type="EMBL" id="KAK4101631.1"/>
    </source>
</evidence>
<accession>A0AAN6Q2J7</accession>
<proteinExistence type="predicted"/>
<feature type="region of interest" description="Disordered" evidence="1">
    <location>
        <begin position="143"/>
        <end position="171"/>
    </location>
</feature>
<reference evidence="2" key="1">
    <citation type="journal article" date="2023" name="Mol. Phylogenet. Evol.">
        <title>Genome-scale phylogeny and comparative genomics of the fungal order Sordariales.</title>
        <authorList>
            <person name="Hensen N."/>
            <person name="Bonometti L."/>
            <person name="Westerberg I."/>
            <person name="Brannstrom I.O."/>
            <person name="Guillou S."/>
            <person name="Cros-Aarteil S."/>
            <person name="Calhoun S."/>
            <person name="Haridas S."/>
            <person name="Kuo A."/>
            <person name="Mondo S."/>
            <person name="Pangilinan J."/>
            <person name="Riley R."/>
            <person name="LaButti K."/>
            <person name="Andreopoulos B."/>
            <person name="Lipzen A."/>
            <person name="Chen C."/>
            <person name="Yan M."/>
            <person name="Daum C."/>
            <person name="Ng V."/>
            <person name="Clum A."/>
            <person name="Steindorff A."/>
            <person name="Ohm R.A."/>
            <person name="Martin F."/>
            <person name="Silar P."/>
            <person name="Natvig D.O."/>
            <person name="Lalanne C."/>
            <person name="Gautier V."/>
            <person name="Ament-Velasquez S.L."/>
            <person name="Kruys A."/>
            <person name="Hutchinson M.I."/>
            <person name="Powell A.J."/>
            <person name="Barry K."/>
            <person name="Miller A.N."/>
            <person name="Grigoriev I.V."/>
            <person name="Debuchy R."/>
            <person name="Gladieux P."/>
            <person name="Hiltunen Thoren M."/>
            <person name="Johannesson H."/>
        </authorList>
    </citation>
    <scope>NUCLEOTIDE SEQUENCE</scope>
    <source>
        <strain evidence="2">CBS 757.83</strain>
    </source>
</reference>
<gene>
    <name evidence="2" type="ORF">N658DRAFT_506820</name>
</gene>
<evidence type="ECO:0000313" key="3">
    <source>
        <dbReference type="Proteomes" id="UP001305647"/>
    </source>
</evidence>
<protein>
    <submittedName>
        <fullName evidence="2">Uncharacterized protein</fullName>
    </submittedName>
</protein>
<keyword evidence="3" id="KW-1185">Reference proteome</keyword>
<organism evidence="2 3">
    <name type="scientific">Parathielavia hyrcaniae</name>
    <dbReference type="NCBI Taxonomy" id="113614"/>
    <lineage>
        <taxon>Eukaryota</taxon>
        <taxon>Fungi</taxon>
        <taxon>Dikarya</taxon>
        <taxon>Ascomycota</taxon>
        <taxon>Pezizomycotina</taxon>
        <taxon>Sordariomycetes</taxon>
        <taxon>Sordariomycetidae</taxon>
        <taxon>Sordariales</taxon>
        <taxon>Chaetomiaceae</taxon>
        <taxon>Parathielavia</taxon>
    </lineage>
</organism>
<comment type="caution">
    <text evidence="2">The sequence shown here is derived from an EMBL/GenBank/DDBJ whole genome shotgun (WGS) entry which is preliminary data.</text>
</comment>
<evidence type="ECO:0000256" key="1">
    <source>
        <dbReference type="SAM" id="MobiDB-lite"/>
    </source>
</evidence>
<dbReference type="Proteomes" id="UP001305647">
    <property type="component" value="Unassembled WGS sequence"/>
</dbReference>
<dbReference type="EMBL" id="MU863634">
    <property type="protein sequence ID" value="KAK4101631.1"/>
    <property type="molecule type" value="Genomic_DNA"/>
</dbReference>